<protein>
    <submittedName>
        <fullName evidence="2">Dihydrofolate reductase family protein</fullName>
    </submittedName>
</protein>
<accession>A0ABW7YWL6</accession>
<dbReference type="InterPro" id="IPR050765">
    <property type="entry name" value="Riboflavin_Biosynth_HTPR"/>
</dbReference>
<dbReference type="InterPro" id="IPR002734">
    <property type="entry name" value="RibDG_C"/>
</dbReference>
<proteinExistence type="predicted"/>
<comment type="caution">
    <text evidence="2">The sequence shown here is derived from an EMBL/GenBank/DDBJ whole genome shotgun (WGS) entry which is preliminary data.</text>
</comment>
<organism evidence="2 3">
    <name type="scientific">Nonomuraea typhae</name>
    <dbReference type="NCBI Taxonomy" id="2603600"/>
    <lineage>
        <taxon>Bacteria</taxon>
        <taxon>Bacillati</taxon>
        <taxon>Actinomycetota</taxon>
        <taxon>Actinomycetes</taxon>
        <taxon>Streptosporangiales</taxon>
        <taxon>Streptosporangiaceae</taxon>
        <taxon>Nonomuraea</taxon>
    </lineage>
</organism>
<evidence type="ECO:0000259" key="1">
    <source>
        <dbReference type="Pfam" id="PF01872"/>
    </source>
</evidence>
<dbReference type="Pfam" id="PF01872">
    <property type="entry name" value="RibD_C"/>
    <property type="match status" value="1"/>
</dbReference>
<evidence type="ECO:0000313" key="2">
    <source>
        <dbReference type="EMBL" id="MFI6500096.1"/>
    </source>
</evidence>
<name>A0ABW7YWL6_9ACTN</name>
<dbReference type="EMBL" id="JBITGY010000006">
    <property type="protein sequence ID" value="MFI6500096.1"/>
    <property type="molecule type" value="Genomic_DNA"/>
</dbReference>
<feature type="domain" description="Bacterial bifunctional deaminase-reductase C-terminal" evidence="1">
    <location>
        <begin position="3"/>
        <end position="177"/>
    </location>
</feature>
<reference evidence="2 3" key="1">
    <citation type="submission" date="2024-10" db="EMBL/GenBank/DDBJ databases">
        <title>The Natural Products Discovery Center: Release of the First 8490 Sequenced Strains for Exploring Actinobacteria Biosynthetic Diversity.</title>
        <authorList>
            <person name="Kalkreuter E."/>
            <person name="Kautsar S.A."/>
            <person name="Yang D."/>
            <person name="Bader C.D."/>
            <person name="Teijaro C.N."/>
            <person name="Fluegel L."/>
            <person name="Davis C.M."/>
            <person name="Simpson J.R."/>
            <person name="Lauterbach L."/>
            <person name="Steele A.D."/>
            <person name="Gui C."/>
            <person name="Meng S."/>
            <person name="Li G."/>
            <person name="Viehrig K."/>
            <person name="Ye F."/>
            <person name="Su P."/>
            <person name="Kiefer A.F."/>
            <person name="Nichols A."/>
            <person name="Cepeda A.J."/>
            <person name="Yan W."/>
            <person name="Fan B."/>
            <person name="Jiang Y."/>
            <person name="Adhikari A."/>
            <person name="Zheng C.-J."/>
            <person name="Schuster L."/>
            <person name="Cowan T.M."/>
            <person name="Smanski M.J."/>
            <person name="Chevrette M.G."/>
            <person name="De Carvalho L.P.S."/>
            <person name="Shen B."/>
        </authorList>
    </citation>
    <scope>NUCLEOTIDE SEQUENCE [LARGE SCALE GENOMIC DNA]</scope>
    <source>
        <strain evidence="2 3">NPDC050545</strain>
    </source>
</reference>
<dbReference type="RefSeq" id="WP_397083794.1">
    <property type="nucleotide sequence ID" value="NZ_JBITGY010000006.1"/>
</dbReference>
<sequence>MRKLKLQLQVSADGYMGGPDGEMDWLGTPWDEELSAYVNAITEPVDTIVLGRKLAEGFIPHWAAGPEGEDEESAAWMTNTPKVVISRTLTESPWDNAVVENDVVEAITRLKAAPGGDIITYGGAGLVAGLLAEGLIDELHLLVEPTAIGKGLPVFPELDGPQYLRLVAARQFDCGITVMHYEPKRP</sequence>
<gene>
    <name evidence="2" type="ORF">ACIBG2_22125</name>
</gene>
<evidence type="ECO:0000313" key="3">
    <source>
        <dbReference type="Proteomes" id="UP001612741"/>
    </source>
</evidence>
<keyword evidence="3" id="KW-1185">Reference proteome</keyword>
<dbReference type="PANTHER" id="PTHR38011:SF11">
    <property type="entry name" value="2,5-DIAMINO-6-RIBOSYLAMINO-4(3H)-PYRIMIDINONE 5'-PHOSPHATE REDUCTASE"/>
    <property type="match status" value="1"/>
</dbReference>
<dbReference type="Gene3D" id="3.40.430.10">
    <property type="entry name" value="Dihydrofolate Reductase, subunit A"/>
    <property type="match status" value="1"/>
</dbReference>
<dbReference type="Proteomes" id="UP001612741">
    <property type="component" value="Unassembled WGS sequence"/>
</dbReference>
<dbReference type="InterPro" id="IPR024072">
    <property type="entry name" value="DHFR-like_dom_sf"/>
</dbReference>
<dbReference type="SUPFAM" id="SSF53597">
    <property type="entry name" value="Dihydrofolate reductase-like"/>
    <property type="match status" value="1"/>
</dbReference>
<dbReference type="PANTHER" id="PTHR38011">
    <property type="entry name" value="DIHYDROFOLATE REDUCTASE FAMILY PROTEIN (AFU_ORTHOLOGUE AFUA_8G06820)"/>
    <property type="match status" value="1"/>
</dbReference>